<dbReference type="EMBL" id="ABXU01000012">
    <property type="protein sequence ID" value="EEB34763.1"/>
    <property type="molecule type" value="Genomic_DNA"/>
</dbReference>
<evidence type="ECO:0000313" key="3">
    <source>
        <dbReference type="Proteomes" id="UP000003676"/>
    </source>
</evidence>
<reference evidence="2 3" key="1">
    <citation type="submission" date="2008-10" db="EMBL/GenBank/DDBJ databases">
        <title>Draft genome sequence of Desulvovibrio piger (ATCC 29098).</title>
        <authorList>
            <person name="Sudarsanam P."/>
            <person name="Ley R."/>
            <person name="Guruge J."/>
            <person name="Turnbaugh P.J."/>
            <person name="Mahowald M."/>
            <person name="Liep D."/>
            <person name="Gordon J."/>
        </authorList>
    </citation>
    <scope>NUCLEOTIDE SEQUENCE [LARGE SCALE GENOMIC DNA]</scope>
    <source>
        <strain evidence="2 3">ATCC 29098</strain>
    </source>
</reference>
<feature type="region of interest" description="Disordered" evidence="1">
    <location>
        <begin position="1"/>
        <end position="27"/>
    </location>
</feature>
<evidence type="ECO:0000313" key="2">
    <source>
        <dbReference type="EMBL" id="EEB34763.1"/>
    </source>
</evidence>
<evidence type="ECO:0000256" key="1">
    <source>
        <dbReference type="SAM" id="MobiDB-lite"/>
    </source>
</evidence>
<dbReference type="AlphaFoldDB" id="B6WQH4"/>
<name>B6WQH4_9BACT</name>
<accession>B6WQH4</accession>
<comment type="caution">
    <text evidence="2">The sequence shown here is derived from an EMBL/GenBank/DDBJ whole genome shotgun (WGS) entry which is preliminary data.</text>
</comment>
<gene>
    <name evidence="2" type="ORF">DESPIG_00298</name>
</gene>
<dbReference type="HOGENOM" id="CLU_2952929_0_0_7"/>
<dbReference type="Proteomes" id="UP000003676">
    <property type="component" value="Unassembled WGS sequence"/>
</dbReference>
<protein>
    <submittedName>
        <fullName evidence="2">Uncharacterized protein</fullName>
    </submittedName>
</protein>
<sequence length="59" mass="6707">MPPHVGVVKKNGSRVMPNDISNMDVPRPEDCVNVTIRRNRLRTRDSELFACFFDGPFSS</sequence>
<organism evidence="2 3">
    <name type="scientific">Desulfovibrio piger ATCC 29098</name>
    <dbReference type="NCBI Taxonomy" id="411464"/>
    <lineage>
        <taxon>Bacteria</taxon>
        <taxon>Pseudomonadati</taxon>
        <taxon>Thermodesulfobacteriota</taxon>
        <taxon>Desulfovibrionia</taxon>
        <taxon>Desulfovibrionales</taxon>
        <taxon>Desulfovibrionaceae</taxon>
        <taxon>Desulfovibrio</taxon>
    </lineage>
</organism>
<reference evidence="2 3" key="2">
    <citation type="submission" date="2008-10" db="EMBL/GenBank/DDBJ databases">
        <authorList>
            <person name="Fulton L."/>
            <person name="Clifton S."/>
            <person name="Fulton B."/>
            <person name="Xu J."/>
            <person name="Minx P."/>
            <person name="Pepin K.H."/>
            <person name="Johnson M."/>
            <person name="Bhonagiri V."/>
            <person name="Nash W.E."/>
            <person name="Mardis E.R."/>
            <person name="Wilson R.K."/>
        </authorList>
    </citation>
    <scope>NUCLEOTIDE SEQUENCE [LARGE SCALE GENOMIC DNA]</scope>
    <source>
        <strain evidence="2 3">ATCC 29098</strain>
    </source>
</reference>
<proteinExistence type="predicted"/>